<protein>
    <recommendedName>
        <fullName evidence="3">Tetracyclin repressor-like C-terminal domain-containing protein</fullName>
    </recommendedName>
</protein>
<keyword evidence="1" id="KW-0805">Transcription regulation</keyword>
<proteinExistence type="predicted"/>
<dbReference type="RefSeq" id="WP_344108791.1">
    <property type="nucleotide sequence ID" value="NZ_BAAANE010000002.1"/>
</dbReference>
<organism evidence="4 5">
    <name type="scientific">Kribbella alba</name>
    <dbReference type="NCBI Taxonomy" id="190197"/>
    <lineage>
        <taxon>Bacteria</taxon>
        <taxon>Bacillati</taxon>
        <taxon>Actinomycetota</taxon>
        <taxon>Actinomycetes</taxon>
        <taxon>Propionibacteriales</taxon>
        <taxon>Kribbellaceae</taxon>
        <taxon>Kribbella</taxon>
    </lineage>
</organism>
<dbReference type="Pfam" id="PF16925">
    <property type="entry name" value="TetR_C_13"/>
    <property type="match status" value="1"/>
</dbReference>
<feature type="domain" description="Tetracyclin repressor-like C-terminal" evidence="3">
    <location>
        <begin position="10"/>
        <end position="93"/>
    </location>
</feature>
<dbReference type="InterPro" id="IPR036271">
    <property type="entry name" value="Tet_transcr_reg_TetR-rel_C_sf"/>
</dbReference>
<name>A0ABN2EZ17_9ACTN</name>
<evidence type="ECO:0000313" key="4">
    <source>
        <dbReference type="EMBL" id="GAA1623042.1"/>
    </source>
</evidence>
<evidence type="ECO:0000256" key="2">
    <source>
        <dbReference type="ARBA" id="ARBA00023163"/>
    </source>
</evidence>
<dbReference type="SUPFAM" id="SSF48498">
    <property type="entry name" value="Tetracyclin repressor-like, C-terminal domain"/>
    <property type="match status" value="1"/>
</dbReference>
<keyword evidence="5" id="KW-1185">Reference proteome</keyword>
<evidence type="ECO:0000256" key="1">
    <source>
        <dbReference type="ARBA" id="ARBA00023015"/>
    </source>
</evidence>
<sequence length="103" mass="11111">MIKIYDAQRQRCPLSALTDQLGTADPATRKIVLELVDRWHEYLAKGVQALKDSGEIGAGVDTAKAATSILTALTGGVGLLQSTDRISYLEVALSEAIDNLRRL</sequence>
<dbReference type="Proteomes" id="UP001501319">
    <property type="component" value="Unassembled WGS sequence"/>
</dbReference>
<comment type="caution">
    <text evidence="4">The sequence shown here is derived from an EMBL/GenBank/DDBJ whole genome shotgun (WGS) entry which is preliminary data.</text>
</comment>
<keyword evidence="2" id="KW-0804">Transcription</keyword>
<dbReference type="EMBL" id="BAAANE010000002">
    <property type="protein sequence ID" value="GAA1623042.1"/>
    <property type="molecule type" value="Genomic_DNA"/>
</dbReference>
<dbReference type="InterPro" id="IPR011075">
    <property type="entry name" value="TetR_C"/>
</dbReference>
<evidence type="ECO:0000313" key="5">
    <source>
        <dbReference type="Proteomes" id="UP001501319"/>
    </source>
</evidence>
<reference evidence="5" key="1">
    <citation type="journal article" date="2019" name="Int. J. Syst. Evol. Microbiol.">
        <title>The Global Catalogue of Microorganisms (GCM) 10K type strain sequencing project: providing services to taxonomists for standard genome sequencing and annotation.</title>
        <authorList>
            <consortium name="The Broad Institute Genomics Platform"/>
            <consortium name="The Broad Institute Genome Sequencing Center for Infectious Disease"/>
            <person name="Wu L."/>
            <person name="Ma J."/>
        </authorList>
    </citation>
    <scope>NUCLEOTIDE SEQUENCE [LARGE SCALE GENOMIC DNA]</scope>
    <source>
        <strain evidence="5">JCM 14306</strain>
    </source>
</reference>
<accession>A0ABN2EZ17</accession>
<evidence type="ECO:0000259" key="3">
    <source>
        <dbReference type="Pfam" id="PF16925"/>
    </source>
</evidence>
<gene>
    <name evidence="4" type="ORF">GCM10009744_08000</name>
</gene>
<dbReference type="Gene3D" id="1.10.357.10">
    <property type="entry name" value="Tetracycline Repressor, domain 2"/>
    <property type="match status" value="1"/>
</dbReference>